<evidence type="ECO:0000259" key="2">
    <source>
        <dbReference type="SMART" id="SM00867"/>
    </source>
</evidence>
<protein>
    <submittedName>
        <fullName evidence="3">YceI family protein</fullName>
    </submittedName>
</protein>
<dbReference type="InterPro" id="IPR007372">
    <property type="entry name" value="Lipid/polyisoprenoid-bd_YceI"/>
</dbReference>
<dbReference type="PANTHER" id="PTHR34406">
    <property type="entry name" value="PROTEIN YCEI"/>
    <property type="match status" value="1"/>
</dbReference>
<dbReference type="SMART" id="SM00867">
    <property type="entry name" value="YceI"/>
    <property type="match status" value="1"/>
</dbReference>
<evidence type="ECO:0000313" key="3">
    <source>
        <dbReference type="EMBL" id="GAA1760973.1"/>
    </source>
</evidence>
<feature type="domain" description="Lipid/polyisoprenoid-binding YceI-like" evidence="2">
    <location>
        <begin position="16"/>
        <end position="185"/>
    </location>
</feature>
<name>A0ABN2KNY6_9MICO</name>
<evidence type="ECO:0000256" key="1">
    <source>
        <dbReference type="ARBA" id="ARBA00008812"/>
    </source>
</evidence>
<dbReference type="Pfam" id="PF04264">
    <property type="entry name" value="YceI"/>
    <property type="match status" value="1"/>
</dbReference>
<accession>A0ABN2KNY6</accession>
<reference evidence="4" key="1">
    <citation type="journal article" date="2019" name="Int. J. Syst. Evol. Microbiol.">
        <title>The Global Catalogue of Microorganisms (GCM) 10K type strain sequencing project: providing services to taxonomists for standard genome sequencing and annotation.</title>
        <authorList>
            <consortium name="The Broad Institute Genomics Platform"/>
            <consortium name="The Broad Institute Genome Sequencing Center for Infectious Disease"/>
            <person name="Wu L."/>
            <person name="Ma J."/>
        </authorList>
    </citation>
    <scope>NUCLEOTIDE SEQUENCE [LARGE SCALE GENOMIC DNA]</scope>
    <source>
        <strain evidence="4">JCM 14319</strain>
    </source>
</reference>
<sequence length="195" mass="21489">MHGEIMTDNELDLSGDWDLDPAHSRIGFSAKHAMVANVRGAFNEVTGSLHVDFDDTSKSTAEIALGVASIDSRNTQRDEHLRSADFFNAEKWPEIVFRSTRIEEVGDNALVVSGDLTIRDVTKSITIPLEFTGAQTDAFGALRAGFEGTRRIDRREYGLEWNMALDSGGWLVSEKITLEFEISAIKRGTAPEAAQ</sequence>
<organism evidence="3 4">
    <name type="scientific">Agromyces humatus</name>
    <dbReference type="NCBI Taxonomy" id="279573"/>
    <lineage>
        <taxon>Bacteria</taxon>
        <taxon>Bacillati</taxon>
        <taxon>Actinomycetota</taxon>
        <taxon>Actinomycetes</taxon>
        <taxon>Micrococcales</taxon>
        <taxon>Microbacteriaceae</taxon>
        <taxon>Agromyces</taxon>
    </lineage>
</organism>
<dbReference type="Gene3D" id="2.40.128.110">
    <property type="entry name" value="Lipid/polyisoprenoid-binding, YceI-like"/>
    <property type="match status" value="1"/>
</dbReference>
<dbReference type="EMBL" id="BAAANH010000004">
    <property type="protein sequence ID" value="GAA1760973.1"/>
    <property type="molecule type" value="Genomic_DNA"/>
</dbReference>
<dbReference type="InterPro" id="IPR036761">
    <property type="entry name" value="TTHA0802/YceI-like_sf"/>
</dbReference>
<dbReference type="Proteomes" id="UP001500506">
    <property type="component" value="Unassembled WGS sequence"/>
</dbReference>
<proteinExistence type="inferred from homology"/>
<gene>
    <name evidence="3" type="ORF">GCM10009747_20080</name>
</gene>
<comment type="similarity">
    <text evidence="1">Belongs to the UPF0312 family.</text>
</comment>
<evidence type="ECO:0000313" key="4">
    <source>
        <dbReference type="Proteomes" id="UP001500506"/>
    </source>
</evidence>
<dbReference type="PANTHER" id="PTHR34406:SF1">
    <property type="entry name" value="PROTEIN YCEI"/>
    <property type="match status" value="1"/>
</dbReference>
<dbReference type="SUPFAM" id="SSF101874">
    <property type="entry name" value="YceI-like"/>
    <property type="match status" value="1"/>
</dbReference>
<keyword evidence="4" id="KW-1185">Reference proteome</keyword>
<comment type="caution">
    <text evidence="3">The sequence shown here is derived from an EMBL/GenBank/DDBJ whole genome shotgun (WGS) entry which is preliminary data.</text>
</comment>